<proteinExistence type="predicted"/>
<organism evidence="2 3">
    <name type="scientific">Adiantum capillus-veneris</name>
    <name type="common">Maidenhair fern</name>
    <dbReference type="NCBI Taxonomy" id="13818"/>
    <lineage>
        <taxon>Eukaryota</taxon>
        <taxon>Viridiplantae</taxon>
        <taxon>Streptophyta</taxon>
        <taxon>Embryophyta</taxon>
        <taxon>Tracheophyta</taxon>
        <taxon>Polypodiopsida</taxon>
        <taxon>Polypodiidae</taxon>
        <taxon>Polypodiales</taxon>
        <taxon>Pteridineae</taxon>
        <taxon>Pteridaceae</taxon>
        <taxon>Vittarioideae</taxon>
        <taxon>Adiantum</taxon>
    </lineage>
</organism>
<dbReference type="OrthoDB" id="1696465at2759"/>
<name>A0A9D4UXT5_ADICA</name>
<reference evidence="2" key="1">
    <citation type="submission" date="2021-01" db="EMBL/GenBank/DDBJ databases">
        <title>Adiantum capillus-veneris genome.</title>
        <authorList>
            <person name="Fang Y."/>
            <person name="Liao Q."/>
        </authorList>
    </citation>
    <scope>NUCLEOTIDE SEQUENCE</scope>
    <source>
        <strain evidence="2">H3</strain>
        <tissue evidence="2">Leaf</tissue>
    </source>
</reference>
<sequence>MTTCNGLACCDHGGFLSSCLQCSQGLQQRPYHRNCNCSLHDSLGEDVGPLMKRCSSRVSLHAGISPGSSSSMSKKLARRNSGDLNGESNMASWSAVSAGSPDLSASRKASSFNDLCALMSAHDESVVQRRLSPGPSCNCDVGGEGRSASLSDLSNAQYALPPKGKHRLDFSND</sequence>
<dbReference type="AlphaFoldDB" id="A0A9D4UXT5"/>
<evidence type="ECO:0000313" key="2">
    <source>
        <dbReference type="EMBL" id="KAI5075884.1"/>
    </source>
</evidence>
<keyword evidence="3" id="KW-1185">Reference proteome</keyword>
<evidence type="ECO:0000313" key="3">
    <source>
        <dbReference type="Proteomes" id="UP000886520"/>
    </source>
</evidence>
<comment type="caution">
    <text evidence="2">The sequence shown here is derived from an EMBL/GenBank/DDBJ whole genome shotgun (WGS) entry which is preliminary data.</text>
</comment>
<gene>
    <name evidence="2" type="ORF">GOP47_0009960</name>
</gene>
<feature type="region of interest" description="Disordered" evidence="1">
    <location>
        <begin position="63"/>
        <end position="89"/>
    </location>
</feature>
<protein>
    <submittedName>
        <fullName evidence="2">Uncharacterized protein</fullName>
    </submittedName>
</protein>
<accession>A0A9D4UXT5</accession>
<evidence type="ECO:0000256" key="1">
    <source>
        <dbReference type="SAM" id="MobiDB-lite"/>
    </source>
</evidence>
<dbReference type="Proteomes" id="UP000886520">
    <property type="component" value="Chromosome 9"/>
</dbReference>
<dbReference type="EMBL" id="JABFUD020000009">
    <property type="protein sequence ID" value="KAI5075884.1"/>
    <property type="molecule type" value="Genomic_DNA"/>
</dbReference>